<feature type="domain" description="LTD" evidence="1">
    <location>
        <begin position="17"/>
        <end position="124"/>
    </location>
</feature>
<accession>A0A101IME0</accession>
<evidence type="ECO:0000313" key="2">
    <source>
        <dbReference type="EMBL" id="KUK44033.1"/>
    </source>
</evidence>
<dbReference type="Pfam" id="PF00932">
    <property type="entry name" value="LTD"/>
    <property type="match status" value="1"/>
</dbReference>
<keyword evidence="3" id="KW-0449">Lipoprotein</keyword>
<evidence type="ECO:0000313" key="4">
    <source>
        <dbReference type="Proteomes" id="UP000053961"/>
    </source>
</evidence>
<proteinExistence type="predicted"/>
<dbReference type="Gene3D" id="2.60.40.1260">
    <property type="entry name" value="Lamin Tail domain"/>
    <property type="match status" value="1"/>
</dbReference>
<dbReference type="Proteomes" id="UP000053961">
    <property type="component" value="Unassembled WGS sequence"/>
</dbReference>
<dbReference type="PATRIC" id="fig|301375.6.peg.1187"/>
<sequence>MWGISTSRSLSAILISLFCAFGLAAIGAGSVVINEVELNPPGNATKWVELYNGGEEDVDLSGWVVTIKNPPWNGPISIPEGTVIPAGGYYVAEGEEEWGQDYSGTVVLKDSDGITVDETHYMVDESDSDFTSGRYPNGLDTDQKSDWKLMKATPRAENVLSIRS</sequence>
<dbReference type="EMBL" id="LGHB01000001">
    <property type="protein sequence ID" value="KUK97758.1"/>
    <property type="molecule type" value="Genomic_DNA"/>
</dbReference>
<evidence type="ECO:0000313" key="5">
    <source>
        <dbReference type="Proteomes" id="UP000057043"/>
    </source>
</evidence>
<name>A0A101IME0_9EURY</name>
<protein>
    <submittedName>
        <fullName evidence="3">Lipoprotein, putative</fullName>
    </submittedName>
</protein>
<reference evidence="3" key="1">
    <citation type="journal article" date="2015" name="MBio">
        <title>Genome-resolved metagenomic analysis reveals roles for candidate phyla and other microbial community members in biogeochemical transformations in oil reservoirs.</title>
        <authorList>
            <person name="Hu P."/>
            <person name="Tom L."/>
            <person name="Singh A."/>
            <person name="Thomas B.C."/>
            <person name="Baker B.J."/>
            <person name="Piceno Y.M."/>
            <person name="Andersen G.L."/>
            <person name="Banfield J.F."/>
        </authorList>
    </citation>
    <scope>NUCLEOTIDE SEQUENCE [LARGE SCALE GENOMIC DNA]</scope>
    <source>
        <strain evidence="3">56_747</strain>
    </source>
</reference>
<gene>
    <name evidence="2" type="ORF">XD72_1612</name>
    <name evidence="3" type="ORF">XE07_0172</name>
</gene>
<evidence type="ECO:0000259" key="1">
    <source>
        <dbReference type="PROSITE" id="PS51841"/>
    </source>
</evidence>
<reference evidence="4 5" key="2">
    <citation type="journal article" date="2015" name="MBio">
        <title>Genome-Resolved Metagenomic Analysis Reveals Roles for Candidate Phyla and Other Microbial Community Members in Biogeochemical Transformations in Oil Reservoirs.</title>
        <authorList>
            <person name="Hu P."/>
            <person name="Tom L."/>
            <person name="Singh A."/>
            <person name="Thomas B.C."/>
            <person name="Baker B.J."/>
            <person name="Piceno Y.M."/>
            <person name="Andersen G.L."/>
            <person name="Banfield J.F."/>
        </authorList>
    </citation>
    <scope>NUCLEOTIDE SEQUENCE [LARGE SCALE GENOMIC DNA]</scope>
    <source>
        <strain evidence="2">57_489</strain>
    </source>
</reference>
<dbReference type="InterPro" id="IPR001322">
    <property type="entry name" value="Lamin_tail_dom"/>
</dbReference>
<dbReference type="EMBL" id="LGFT01000037">
    <property type="protein sequence ID" value="KUK44033.1"/>
    <property type="molecule type" value="Genomic_DNA"/>
</dbReference>
<organism evidence="3 4">
    <name type="scientific">Methanothrix harundinacea</name>
    <dbReference type="NCBI Taxonomy" id="301375"/>
    <lineage>
        <taxon>Archaea</taxon>
        <taxon>Methanobacteriati</taxon>
        <taxon>Methanobacteriota</taxon>
        <taxon>Stenosarchaea group</taxon>
        <taxon>Methanomicrobia</taxon>
        <taxon>Methanotrichales</taxon>
        <taxon>Methanotrichaceae</taxon>
        <taxon>Methanothrix</taxon>
    </lineage>
</organism>
<dbReference type="Proteomes" id="UP000057043">
    <property type="component" value="Unassembled WGS sequence"/>
</dbReference>
<dbReference type="PROSITE" id="PS51841">
    <property type="entry name" value="LTD"/>
    <property type="match status" value="1"/>
</dbReference>
<dbReference type="InterPro" id="IPR036415">
    <property type="entry name" value="Lamin_tail_dom_sf"/>
</dbReference>
<dbReference type="SUPFAM" id="SSF74853">
    <property type="entry name" value="Lamin A/C globular tail domain"/>
    <property type="match status" value="1"/>
</dbReference>
<evidence type="ECO:0000313" key="3">
    <source>
        <dbReference type="EMBL" id="KUK97758.1"/>
    </source>
</evidence>
<dbReference type="AlphaFoldDB" id="A0A101IME0"/>
<comment type="caution">
    <text evidence="3">The sequence shown here is derived from an EMBL/GenBank/DDBJ whole genome shotgun (WGS) entry which is preliminary data.</text>
</comment>